<reference evidence="3" key="1">
    <citation type="journal article" date="2023" name="Mol. Phylogenet. Evol.">
        <title>Genome-scale phylogeny and comparative genomics of the fungal order Sordariales.</title>
        <authorList>
            <person name="Hensen N."/>
            <person name="Bonometti L."/>
            <person name="Westerberg I."/>
            <person name="Brannstrom I.O."/>
            <person name="Guillou S."/>
            <person name="Cros-Aarteil S."/>
            <person name="Calhoun S."/>
            <person name="Haridas S."/>
            <person name="Kuo A."/>
            <person name="Mondo S."/>
            <person name="Pangilinan J."/>
            <person name="Riley R."/>
            <person name="LaButti K."/>
            <person name="Andreopoulos B."/>
            <person name="Lipzen A."/>
            <person name="Chen C."/>
            <person name="Yan M."/>
            <person name="Daum C."/>
            <person name="Ng V."/>
            <person name="Clum A."/>
            <person name="Steindorff A."/>
            <person name="Ohm R.A."/>
            <person name="Martin F."/>
            <person name="Silar P."/>
            <person name="Natvig D.O."/>
            <person name="Lalanne C."/>
            <person name="Gautier V."/>
            <person name="Ament-Velasquez S.L."/>
            <person name="Kruys A."/>
            <person name="Hutchinson M.I."/>
            <person name="Powell A.J."/>
            <person name="Barry K."/>
            <person name="Miller A.N."/>
            <person name="Grigoriev I.V."/>
            <person name="Debuchy R."/>
            <person name="Gladieux P."/>
            <person name="Hiltunen Thoren M."/>
            <person name="Johannesson H."/>
        </authorList>
    </citation>
    <scope>NUCLEOTIDE SEQUENCE</scope>
    <source>
        <strain evidence="3">CBS 958.72</strain>
    </source>
</reference>
<proteinExistence type="predicted"/>
<dbReference type="Proteomes" id="UP001287356">
    <property type="component" value="Unassembled WGS sequence"/>
</dbReference>
<gene>
    <name evidence="3" type="ORF">B0T24DRAFT_379044</name>
</gene>
<keyword evidence="2" id="KW-0812">Transmembrane</keyword>
<sequence>MTSKLDRRETHAAALPKSKPELVDDKGPDRMSHTHTHTRARADQLNFCTESFAAKQSKLADRHNKGPGENNPSIHSAKRRAGSLSLTQKNTGHPSISWNGARCFAFYFAGRARPSPPFTQPPHVLKPHQLQMKRACQRLFMRGNTQARDTIVKRLMTLLLVVGGSALTIPA</sequence>
<feature type="compositionally biased region" description="Basic and acidic residues" evidence="1">
    <location>
        <begin position="1"/>
        <end position="11"/>
    </location>
</feature>
<dbReference type="AlphaFoldDB" id="A0AAE0JZU7"/>
<evidence type="ECO:0000313" key="4">
    <source>
        <dbReference type="Proteomes" id="UP001287356"/>
    </source>
</evidence>
<feature type="transmembrane region" description="Helical" evidence="2">
    <location>
        <begin position="151"/>
        <end position="169"/>
    </location>
</feature>
<feature type="compositionally biased region" description="Basic and acidic residues" evidence="1">
    <location>
        <begin position="18"/>
        <end position="32"/>
    </location>
</feature>
<keyword evidence="2" id="KW-1133">Transmembrane helix</keyword>
<protein>
    <submittedName>
        <fullName evidence="3">Uncharacterized protein</fullName>
    </submittedName>
</protein>
<dbReference type="EMBL" id="JAULSN010000007">
    <property type="protein sequence ID" value="KAK3367040.1"/>
    <property type="molecule type" value="Genomic_DNA"/>
</dbReference>
<feature type="region of interest" description="Disordered" evidence="1">
    <location>
        <begin position="1"/>
        <end position="42"/>
    </location>
</feature>
<name>A0AAE0JZU7_9PEZI</name>
<evidence type="ECO:0000313" key="3">
    <source>
        <dbReference type="EMBL" id="KAK3367040.1"/>
    </source>
</evidence>
<evidence type="ECO:0000256" key="1">
    <source>
        <dbReference type="SAM" id="MobiDB-lite"/>
    </source>
</evidence>
<accession>A0AAE0JZU7</accession>
<keyword evidence="4" id="KW-1185">Reference proteome</keyword>
<comment type="caution">
    <text evidence="3">The sequence shown here is derived from an EMBL/GenBank/DDBJ whole genome shotgun (WGS) entry which is preliminary data.</text>
</comment>
<reference evidence="3" key="2">
    <citation type="submission" date="2023-06" db="EMBL/GenBank/DDBJ databases">
        <authorList>
            <consortium name="Lawrence Berkeley National Laboratory"/>
            <person name="Haridas S."/>
            <person name="Hensen N."/>
            <person name="Bonometti L."/>
            <person name="Westerberg I."/>
            <person name="Brannstrom I.O."/>
            <person name="Guillou S."/>
            <person name="Cros-Aarteil S."/>
            <person name="Calhoun S."/>
            <person name="Kuo A."/>
            <person name="Mondo S."/>
            <person name="Pangilinan J."/>
            <person name="Riley R."/>
            <person name="Labutti K."/>
            <person name="Andreopoulos B."/>
            <person name="Lipzen A."/>
            <person name="Chen C."/>
            <person name="Yanf M."/>
            <person name="Daum C."/>
            <person name="Ng V."/>
            <person name="Clum A."/>
            <person name="Steindorff A."/>
            <person name="Ohm R."/>
            <person name="Martin F."/>
            <person name="Silar P."/>
            <person name="Natvig D."/>
            <person name="Lalanne C."/>
            <person name="Gautier V."/>
            <person name="Ament-Velasquez S.L."/>
            <person name="Kruys A."/>
            <person name="Hutchinson M.I."/>
            <person name="Powell A.J."/>
            <person name="Barry K."/>
            <person name="Miller A.N."/>
            <person name="Grigoriev I.V."/>
            <person name="Debuchy R."/>
            <person name="Gladieux P."/>
            <person name="Thoren M.H."/>
            <person name="Johannesson H."/>
        </authorList>
    </citation>
    <scope>NUCLEOTIDE SEQUENCE</scope>
    <source>
        <strain evidence="3">CBS 958.72</strain>
    </source>
</reference>
<evidence type="ECO:0000256" key="2">
    <source>
        <dbReference type="SAM" id="Phobius"/>
    </source>
</evidence>
<feature type="region of interest" description="Disordered" evidence="1">
    <location>
        <begin position="57"/>
        <end position="80"/>
    </location>
</feature>
<organism evidence="3 4">
    <name type="scientific">Lasiosphaeria ovina</name>
    <dbReference type="NCBI Taxonomy" id="92902"/>
    <lineage>
        <taxon>Eukaryota</taxon>
        <taxon>Fungi</taxon>
        <taxon>Dikarya</taxon>
        <taxon>Ascomycota</taxon>
        <taxon>Pezizomycotina</taxon>
        <taxon>Sordariomycetes</taxon>
        <taxon>Sordariomycetidae</taxon>
        <taxon>Sordariales</taxon>
        <taxon>Lasiosphaeriaceae</taxon>
        <taxon>Lasiosphaeria</taxon>
    </lineage>
</organism>
<keyword evidence="2" id="KW-0472">Membrane</keyword>